<dbReference type="EMBL" id="MIZA01000017">
    <property type="protein sequence ID" value="OIR19119.1"/>
    <property type="molecule type" value="Genomic_DNA"/>
</dbReference>
<comment type="caution">
    <text evidence="9">The sequence shown here is derived from an EMBL/GenBank/DDBJ whole genome shotgun (WGS) entry which is preliminary data.</text>
</comment>
<proteinExistence type="predicted"/>
<dbReference type="InterPro" id="IPR050407">
    <property type="entry name" value="Geranylgeranyl_reductase"/>
</dbReference>
<organism evidence="9 10">
    <name type="scientific">Marine Group III euryarchaeote CG-Epi1</name>
    <dbReference type="NCBI Taxonomy" id="1888995"/>
    <lineage>
        <taxon>Archaea</taxon>
        <taxon>Methanobacteriati</taxon>
        <taxon>Thermoplasmatota</taxon>
        <taxon>Thermoplasmata</taxon>
        <taxon>Candidatus Thermoprofundales</taxon>
    </lineage>
</organism>
<keyword evidence="4" id="KW-0560">Oxidoreductase</keyword>
<dbReference type="STRING" id="1888995.BD935_05530"/>
<gene>
    <name evidence="9" type="ORF">BD935_05530</name>
</gene>
<keyword evidence="1" id="KW-0444">Lipid biosynthesis</keyword>
<evidence type="ECO:0000313" key="10">
    <source>
        <dbReference type="Proteomes" id="UP000183080"/>
    </source>
</evidence>
<keyword evidence="6" id="KW-0594">Phospholipid biosynthesis</keyword>
<reference evidence="9 10" key="1">
    <citation type="submission" date="2016-08" db="EMBL/GenBank/DDBJ databases">
        <title>New Insights into Marine Group III Euryarchaeota, from dark to light.</title>
        <authorList>
            <person name="Haro-Moreno J.M."/>
            <person name="Rodriguez-Valera F."/>
            <person name="Lopez-Garcia P."/>
            <person name="Moreira D."/>
            <person name="Martin-Cuadrado A.B."/>
        </authorList>
    </citation>
    <scope>NUCLEOTIDE SEQUENCE [LARGE SCALE GENOMIC DNA]</scope>
    <source>
        <strain evidence="9">CG-Epi1</strain>
    </source>
</reference>
<evidence type="ECO:0000256" key="3">
    <source>
        <dbReference type="ARBA" id="ARBA00022827"/>
    </source>
</evidence>
<dbReference type="SUPFAM" id="SSF51905">
    <property type="entry name" value="FAD/NAD(P)-binding domain"/>
    <property type="match status" value="1"/>
</dbReference>
<evidence type="ECO:0000256" key="2">
    <source>
        <dbReference type="ARBA" id="ARBA00022630"/>
    </source>
</evidence>
<keyword evidence="7" id="KW-1208">Phospholipid metabolism</keyword>
<evidence type="ECO:0000256" key="1">
    <source>
        <dbReference type="ARBA" id="ARBA00022516"/>
    </source>
</evidence>
<accession>A0A1J5TDZ8</accession>
<dbReference type="GO" id="GO:0008654">
    <property type="term" value="P:phospholipid biosynthetic process"/>
    <property type="evidence" value="ECO:0007669"/>
    <property type="project" value="UniProtKB-KW"/>
</dbReference>
<evidence type="ECO:0000256" key="6">
    <source>
        <dbReference type="ARBA" id="ARBA00023209"/>
    </source>
</evidence>
<evidence type="ECO:0000259" key="8">
    <source>
        <dbReference type="Pfam" id="PF22578"/>
    </source>
</evidence>
<dbReference type="InterPro" id="IPR054715">
    <property type="entry name" value="GGR_cat"/>
</dbReference>
<keyword evidence="3" id="KW-0274">FAD</keyword>
<dbReference type="InterPro" id="IPR011777">
    <property type="entry name" value="Geranylgeranyl_Rdtase_fam"/>
</dbReference>
<protein>
    <recommendedName>
        <fullName evidence="8">Digeranylgeranylglycerophospholipid reductase catalytic domain-containing protein</fullName>
    </recommendedName>
</protein>
<dbReference type="Pfam" id="PF13450">
    <property type="entry name" value="NAD_binding_8"/>
    <property type="match status" value="1"/>
</dbReference>
<dbReference type="Pfam" id="PF22578">
    <property type="entry name" value="GGR_cat"/>
    <property type="match status" value="1"/>
</dbReference>
<dbReference type="PRINTS" id="PR00420">
    <property type="entry name" value="RNGMNOXGNASE"/>
</dbReference>
<keyword evidence="2" id="KW-0285">Flavoprotein</keyword>
<evidence type="ECO:0000256" key="5">
    <source>
        <dbReference type="ARBA" id="ARBA00023098"/>
    </source>
</evidence>
<keyword evidence="5" id="KW-0443">Lipid metabolism</keyword>
<dbReference type="NCBIfam" id="TIGR02032">
    <property type="entry name" value="GG-red-SF"/>
    <property type="match status" value="1"/>
</dbReference>
<dbReference type="Proteomes" id="UP000183080">
    <property type="component" value="Unassembled WGS sequence"/>
</dbReference>
<sequence>MEKSWDAIVIGGGPAGSTVARYAALEGVKVLVIDSREKIGSPLQCGELVPTNNQLRKLCPHVPEIDDLFNLPEEAVSRRTTKMGLVTPSGKKLVYPFRGKILERPVHDQALVDLAKEAGAKFLTKSKVVDIQGNIIRLANGDEFEGKIIVGCGGPHDPLRAKHWDEKSLNIFVKFMLIEGNFDDQVDLYFGSTAPGGYAWVIPKRNGANIGIGIQKKYAKDVNLKTKAEEFFARFDGKITYKGSGALPMSGTISQFTKGNYMLAGDSAGMVLPSNGAGITTAMIGGRVAGQAIANHIIHDSSLDEYEKNWDKQMGKMMKYSKRGIRWGEIMFNSPDWLVDASFNSLSKPFIWRAVNCRPVLGIY</sequence>
<dbReference type="InterPro" id="IPR036188">
    <property type="entry name" value="FAD/NAD-bd_sf"/>
</dbReference>
<evidence type="ECO:0000256" key="4">
    <source>
        <dbReference type="ARBA" id="ARBA00023002"/>
    </source>
</evidence>
<feature type="domain" description="Digeranylgeranylglycerophospholipid reductase catalytic" evidence="8">
    <location>
        <begin position="177"/>
        <end position="234"/>
    </location>
</feature>
<dbReference type="GO" id="GO:0016628">
    <property type="term" value="F:oxidoreductase activity, acting on the CH-CH group of donors, NAD or NADP as acceptor"/>
    <property type="evidence" value="ECO:0007669"/>
    <property type="project" value="InterPro"/>
</dbReference>
<dbReference type="PANTHER" id="PTHR42685">
    <property type="entry name" value="GERANYLGERANYL DIPHOSPHATE REDUCTASE"/>
    <property type="match status" value="1"/>
</dbReference>
<evidence type="ECO:0000256" key="7">
    <source>
        <dbReference type="ARBA" id="ARBA00023264"/>
    </source>
</evidence>
<dbReference type="Gene3D" id="3.50.50.60">
    <property type="entry name" value="FAD/NAD(P)-binding domain"/>
    <property type="match status" value="1"/>
</dbReference>
<name>A0A1J5TDZ8_9ARCH</name>
<dbReference type="AlphaFoldDB" id="A0A1J5TDZ8"/>
<dbReference type="PANTHER" id="PTHR42685:SF18">
    <property type="entry name" value="DIGERANYLGERANYLGLYCEROPHOSPHOLIPID REDUCTASE"/>
    <property type="match status" value="1"/>
</dbReference>
<evidence type="ECO:0000313" key="9">
    <source>
        <dbReference type="EMBL" id="OIR19119.1"/>
    </source>
</evidence>